<proteinExistence type="inferred from homology"/>
<dbReference type="AlphaFoldDB" id="A0AAU9IPL4"/>
<dbReference type="GO" id="GO:0005524">
    <property type="term" value="F:ATP binding"/>
    <property type="evidence" value="ECO:0007669"/>
    <property type="project" value="UniProtKB-UniRule"/>
</dbReference>
<comment type="similarity">
    <text evidence="1">Belongs to the protein kinase superfamily. STE Ser/Thr protein kinase family. STE20 subfamily.</text>
</comment>
<dbReference type="Gene3D" id="1.10.510.10">
    <property type="entry name" value="Transferase(Phosphotransferase) domain 1"/>
    <property type="match status" value="1"/>
</dbReference>
<accession>A0AAU9IPL4</accession>
<dbReference type="EMBL" id="CAJZBQ010000013">
    <property type="protein sequence ID" value="CAG9315418.1"/>
    <property type="molecule type" value="Genomic_DNA"/>
</dbReference>
<sequence length="364" mass="40500">MQYANTWPLSESGYELEAPIGYGSFGTVYAAAALEGPNAGEKVAIKVIELENYPDSNIEEIRKEIQIMRLSSHQNVLSYHVCFLSGRQLWMVMPLLEGGSVGNLLKHRYQEGIKDQVLLASILREVLEGIYYFHQNNQIHRDIKAGNILVSRSGQILLGDFGVAAKLRQGMSARTFAGSPCWMAPEVVESGGNVAYTNKVDIWSFGITAIELAKGRPPYAGHPAMKVMLMIISNDPPSLDEDEEFDASFKEMINLCLQKEPELRPTAESLLRKKFFNKAKGVEYIRTHMCADLPRLETLVKLPKDRKVDRDQSLGNMSSGSGGWDFSLSTGENPLSGKKQNDDPLEQIGSDEEDPLDSLLEEEN</sequence>
<evidence type="ECO:0000313" key="5">
    <source>
        <dbReference type="EMBL" id="CAG9315418.1"/>
    </source>
</evidence>
<dbReference type="Gene3D" id="3.30.200.20">
    <property type="entry name" value="Phosphorylase Kinase, domain 1"/>
    <property type="match status" value="1"/>
</dbReference>
<evidence type="ECO:0000259" key="4">
    <source>
        <dbReference type="PROSITE" id="PS50011"/>
    </source>
</evidence>
<dbReference type="SUPFAM" id="SSF56112">
    <property type="entry name" value="Protein kinase-like (PK-like)"/>
    <property type="match status" value="1"/>
</dbReference>
<dbReference type="GO" id="GO:0043539">
    <property type="term" value="F:protein serine/threonine kinase activator activity"/>
    <property type="evidence" value="ECO:0007669"/>
    <property type="project" value="InterPro"/>
</dbReference>
<dbReference type="PANTHER" id="PTHR48014:SF21">
    <property type="entry name" value="SERINE_THREONINE-PROTEIN KINASE FRAY2"/>
    <property type="match status" value="1"/>
</dbReference>
<keyword evidence="2" id="KW-0547">Nucleotide-binding</keyword>
<evidence type="ECO:0000256" key="3">
    <source>
        <dbReference type="SAM" id="MobiDB-lite"/>
    </source>
</evidence>
<name>A0AAU9IPL4_9CILI</name>
<dbReference type="PROSITE" id="PS00107">
    <property type="entry name" value="PROTEIN_KINASE_ATP"/>
    <property type="match status" value="1"/>
</dbReference>
<dbReference type="InterPro" id="IPR047173">
    <property type="entry name" value="STRAD_A/B-like"/>
</dbReference>
<evidence type="ECO:0000256" key="2">
    <source>
        <dbReference type="PROSITE-ProRule" id="PRU10141"/>
    </source>
</evidence>
<dbReference type="InterPro" id="IPR000719">
    <property type="entry name" value="Prot_kinase_dom"/>
</dbReference>
<comment type="caution">
    <text evidence="5">The sequence shown here is derived from an EMBL/GenBank/DDBJ whole genome shotgun (WGS) entry which is preliminary data.</text>
</comment>
<dbReference type="GO" id="GO:0004672">
    <property type="term" value="F:protein kinase activity"/>
    <property type="evidence" value="ECO:0007669"/>
    <property type="project" value="InterPro"/>
</dbReference>
<dbReference type="InterPro" id="IPR011009">
    <property type="entry name" value="Kinase-like_dom_sf"/>
</dbReference>
<organism evidence="5 6">
    <name type="scientific">Blepharisma stoltei</name>
    <dbReference type="NCBI Taxonomy" id="1481888"/>
    <lineage>
        <taxon>Eukaryota</taxon>
        <taxon>Sar</taxon>
        <taxon>Alveolata</taxon>
        <taxon>Ciliophora</taxon>
        <taxon>Postciliodesmatophora</taxon>
        <taxon>Heterotrichea</taxon>
        <taxon>Heterotrichida</taxon>
        <taxon>Blepharismidae</taxon>
        <taxon>Blepharisma</taxon>
    </lineage>
</organism>
<reference evidence="5" key="1">
    <citation type="submission" date="2021-09" db="EMBL/GenBank/DDBJ databases">
        <authorList>
            <consortium name="AG Swart"/>
            <person name="Singh M."/>
            <person name="Singh A."/>
            <person name="Seah K."/>
            <person name="Emmerich C."/>
        </authorList>
    </citation>
    <scope>NUCLEOTIDE SEQUENCE</scope>
    <source>
        <strain evidence="5">ATCC30299</strain>
    </source>
</reference>
<protein>
    <recommendedName>
        <fullName evidence="4">Protein kinase domain-containing protein</fullName>
    </recommendedName>
</protein>
<feature type="compositionally biased region" description="Acidic residues" evidence="3">
    <location>
        <begin position="343"/>
        <end position="364"/>
    </location>
</feature>
<keyword evidence="2" id="KW-0067">ATP-binding</keyword>
<dbReference type="PROSITE" id="PS50011">
    <property type="entry name" value="PROTEIN_KINASE_DOM"/>
    <property type="match status" value="1"/>
</dbReference>
<evidence type="ECO:0000256" key="1">
    <source>
        <dbReference type="ARBA" id="ARBA00008874"/>
    </source>
</evidence>
<gene>
    <name evidence="5" type="ORF">BSTOLATCC_MIC13188</name>
</gene>
<feature type="binding site" evidence="2">
    <location>
        <position position="46"/>
    </location>
    <ligand>
        <name>ATP</name>
        <dbReference type="ChEBI" id="CHEBI:30616"/>
    </ligand>
</feature>
<dbReference type="Pfam" id="PF00069">
    <property type="entry name" value="Pkinase"/>
    <property type="match status" value="1"/>
</dbReference>
<feature type="domain" description="Protein kinase" evidence="4">
    <location>
        <begin position="14"/>
        <end position="276"/>
    </location>
</feature>
<dbReference type="Proteomes" id="UP001162131">
    <property type="component" value="Unassembled WGS sequence"/>
</dbReference>
<evidence type="ECO:0000313" key="6">
    <source>
        <dbReference type="Proteomes" id="UP001162131"/>
    </source>
</evidence>
<dbReference type="SMART" id="SM00220">
    <property type="entry name" value="S_TKc"/>
    <property type="match status" value="1"/>
</dbReference>
<dbReference type="PANTHER" id="PTHR48014">
    <property type="entry name" value="SERINE/THREONINE-PROTEIN KINASE FRAY2"/>
    <property type="match status" value="1"/>
</dbReference>
<feature type="region of interest" description="Disordered" evidence="3">
    <location>
        <begin position="310"/>
        <end position="364"/>
    </location>
</feature>
<keyword evidence="6" id="KW-1185">Reference proteome</keyword>
<dbReference type="InterPro" id="IPR017441">
    <property type="entry name" value="Protein_kinase_ATP_BS"/>
</dbReference>